<dbReference type="InterPro" id="IPR001296">
    <property type="entry name" value="Glyco_trans_1"/>
</dbReference>
<dbReference type="Proteomes" id="UP000295484">
    <property type="component" value="Unassembled WGS sequence"/>
</dbReference>
<dbReference type="RefSeq" id="WP_134079506.1">
    <property type="nucleotide sequence ID" value="NZ_SOEB01000035.1"/>
</dbReference>
<evidence type="ECO:0000259" key="1">
    <source>
        <dbReference type="Pfam" id="PF00534"/>
    </source>
</evidence>
<evidence type="ECO:0000313" key="2">
    <source>
        <dbReference type="EMBL" id="TDX21881.1"/>
    </source>
</evidence>
<dbReference type="PANTHER" id="PTHR45947">
    <property type="entry name" value="SULFOQUINOVOSYL TRANSFERASE SQD2"/>
    <property type="match status" value="1"/>
</dbReference>
<dbReference type="EMBL" id="SOEB01000035">
    <property type="protein sequence ID" value="TDX21881.1"/>
    <property type="molecule type" value="Genomic_DNA"/>
</dbReference>
<protein>
    <submittedName>
        <fullName evidence="2">Glycosyltransferase involved in cell wall biosynthesis</fullName>
    </submittedName>
</protein>
<dbReference type="Gene3D" id="3.40.50.2000">
    <property type="entry name" value="Glycogen Phosphorylase B"/>
    <property type="match status" value="2"/>
</dbReference>
<feature type="domain" description="Glycosyl transferase family 1" evidence="1">
    <location>
        <begin position="245"/>
        <end position="403"/>
    </location>
</feature>
<proteinExistence type="predicted"/>
<keyword evidence="2" id="KW-0808">Transferase</keyword>
<dbReference type="Pfam" id="PF00534">
    <property type="entry name" value="Glycos_transf_1"/>
    <property type="match status" value="1"/>
</dbReference>
<organism evidence="2 3">
    <name type="scientific">Rhodovulum visakhapatnamense</name>
    <dbReference type="NCBI Taxonomy" id="364297"/>
    <lineage>
        <taxon>Bacteria</taxon>
        <taxon>Pseudomonadati</taxon>
        <taxon>Pseudomonadota</taxon>
        <taxon>Alphaproteobacteria</taxon>
        <taxon>Rhodobacterales</taxon>
        <taxon>Paracoccaceae</taxon>
        <taxon>Rhodovulum</taxon>
    </lineage>
</organism>
<evidence type="ECO:0000313" key="3">
    <source>
        <dbReference type="Proteomes" id="UP000295484"/>
    </source>
</evidence>
<accession>A0A4R8FI81</accession>
<name>A0A4R8FI81_9RHOB</name>
<dbReference type="CDD" id="cd03801">
    <property type="entry name" value="GT4_PimA-like"/>
    <property type="match status" value="1"/>
</dbReference>
<dbReference type="SUPFAM" id="SSF53756">
    <property type="entry name" value="UDP-Glycosyltransferase/glycogen phosphorylase"/>
    <property type="match status" value="1"/>
</dbReference>
<reference evidence="2 3" key="1">
    <citation type="submission" date="2019-03" db="EMBL/GenBank/DDBJ databases">
        <title>Genomic Encyclopedia of Type Strains, Phase IV (KMG-IV): sequencing the most valuable type-strain genomes for metagenomic binning, comparative biology and taxonomic classification.</title>
        <authorList>
            <person name="Goeker M."/>
        </authorList>
    </citation>
    <scope>NUCLEOTIDE SEQUENCE [LARGE SCALE GENOMIC DNA]</scope>
    <source>
        <strain evidence="2 3">JA181</strain>
    </source>
</reference>
<comment type="caution">
    <text evidence="2">The sequence shown here is derived from an EMBL/GenBank/DDBJ whole genome shotgun (WGS) entry which is preliminary data.</text>
</comment>
<sequence>MTIPFEPSGLPERTRTADGAANPVLPRIAYFTGQYPQVSLTFILREIEALRTMGAEVLSCSARQTPPNLHPGPAEREAAATTFYVLKALRNPLTLVAALSWLATRPRRCARGLRLAWATRAPGLKGAVYQLIYFLEALVLGRHLERHAVGHLHNHFVSGSATVSMLVSDLTGIPCSFTLHGPADLLEPSRWRLDEKVARARFVAAISHYARSQTMLNSDPAHWDRIRIVHCGVAPGRYEGPDPRREDDEIRLLFVGRLAPVKGLRVLFEALQTIGGDLPGLRLTLAGDGPDRAGLEAAVAGLGGRVRFTGYLSQEAVAAEMKQTDIVVLPSFAEGVPVVLMEAMASRRPVIATQVAGVGELVEHGRSGLIVPPGDAAGLAAAIRRLARDPALRAAMGEAGRKRVLAEFDIATEAARMARLIAEGPGQDLRPAPLGTQTARQWLGRRVPRTGKGS</sequence>
<gene>
    <name evidence="2" type="ORF">EV657_13519</name>
</gene>
<dbReference type="AlphaFoldDB" id="A0A4R8FI81"/>
<dbReference type="PANTHER" id="PTHR45947:SF15">
    <property type="entry name" value="TEICHURONIC ACID BIOSYNTHESIS GLYCOSYLTRANSFERASE TUAC-RELATED"/>
    <property type="match status" value="1"/>
</dbReference>
<dbReference type="InterPro" id="IPR050194">
    <property type="entry name" value="Glycosyltransferase_grp1"/>
</dbReference>
<dbReference type="GO" id="GO:0016757">
    <property type="term" value="F:glycosyltransferase activity"/>
    <property type="evidence" value="ECO:0007669"/>
    <property type="project" value="InterPro"/>
</dbReference>